<feature type="region of interest" description="Disordered" evidence="2">
    <location>
        <begin position="799"/>
        <end position="822"/>
    </location>
</feature>
<proteinExistence type="predicted"/>
<dbReference type="EMBL" id="LGUB01000057">
    <property type="protein sequence ID" value="KRH94565.1"/>
    <property type="molecule type" value="Genomic_DNA"/>
</dbReference>
<protein>
    <submittedName>
        <fullName evidence="3">Uncharacterized protein</fullName>
    </submittedName>
</protein>
<gene>
    <name evidence="3" type="ORF">M153_2090009003</name>
</gene>
<sequence length="1085" mass="118905">MYIVWYGLFVHIQTAAQQQQQNKKYQYNAALLLSQVLEENNNCVLNSQYEPISKDEIIAVMEFLDTDKNNQAHQQHLAQLNKLFANLETANKALNNYYVEKAIPAFYQSHGTNLLITQPANSANQIETFLNQREALLNGLIKPYLVAQPPLSTQSADLMKACSELYFEAIMSQKQKYCLTLDNLQKDIQAFLDSKTVAQGLLNQNLASYILQMQSYNIGLPQNFVIDIQNIFNACNNPILTQAQNLTKKMGDFAHCYSMCSSIAFKTIAALQTVEMLYPNNPEHYIIGVCSAVRNYLQAEEQSGFFSSKEGQHKVANLVNDNLSKSSFQKLSSMTFSFTNLKNFASGTLKLPQQTQVAQTIPVQVSASVSTTTPTQIFIQPTQAEYQAFSNIYNIIQQSVNNFGNFTEKKSIQLMLSQAQYFNQANMSQTLAKFDELMNEINTEINSLLSDYRCPTNIFKSIVEVLNLDTQQTVKMSDVTTIYSNAHQAMVRSYELVVKMLKLECIIDYLEDCQKKQTVNLPSQPIEIAKKLCQLLIIPHNCFIQLGDDLNEYVKKSPLLKQAFFTTQHSVTFLPQGTVSAPSNFVFPVGTVPTSLSGAQPIQTHQQGQVPTVVTMIPQTQQFVQPQTPAVVTMIPQTQQFVQPQTQQPVQFVQSQPQTPAVVQTTQPVQPLPQTAMPLPTYTYFQSSPATTSPAVVPVANASQQQPPVATPQTGTPQATTTTIGRSAATDNRFFWLKGQTSQQQQQQQPVATSALAPQQRIVLGLQATPTNNIVTQQQAQPATTAAAPPKTRWYNLSSFFKPGTSQAPAPASTSSAQPQTPAVVQPVPQFVPAQTVFQPAPQVTTVPQFVPTPAVVQPVPQVTTVPQFVPAPAVQAQPAPQFVPSQTVVQPVPQVTTVPQFVPTPAVQAQPVTQFVQAQPVPQVTTVPQFVPAPAVQAQPAPQFVPAPAVQAQPVPQFVQVQPAPQVTTVPQFVPTPAVQAQPVTQVTAIPQFIPAQSHQSAVTGSPILTMSSSVSCMSTPVTPLQPQHMVAAQQTPVQPQNIVAAQQVPVQPQYMVAAQQVPVQLAQAIPHPLSLSFLGNING</sequence>
<name>A0A0R0M350_9MICR</name>
<dbReference type="Proteomes" id="UP000051530">
    <property type="component" value="Unassembled WGS sequence"/>
</dbReference>
<evidence type="ECO:0000313" key="4">
    <source>
        <dbReference type="Proteomes" id="UP000051530"/>
    </source>
</evidence>
<comment type="caution">
    <text evidence="3">The sequence shown here is derived from an EMBL/GenBank/DDBJ whole genome shotgun (WGS) entry which is preliminary data.</text>
</comment>
<keyword evidence="1" id="KW-0175">Coiled coil</keyword>
<dbReference type="VEuPathDB" id="MicrosporidiaDB:M153_2090009003"/>
<feature type="coiled-coil region" evidence="1">
    <location>
        <begin position="70"/>
        <end position="97"/>
    </location>
</feature>
<evidence type="ECO:0000256" key="1">
    <source>
        <dbReference type="SAM" id="Coils"/>
    </source>
</evidence>
<organism evidence="3 4">
    <name type="scientific">Pseudoloma neurophilia</name>
    <dbReference type="NCBI Taxonomy" id="146866"/>
    <lineage>
        <taxon>Eukaryota</taxon>
        <taxon>Fungi</taxon>
        <taxon>Fungi incertae sedis</taxon>
        <taxon>Microsporidia</taxon>
        <taxon>Pseudoloma</taxon>
    </lineage>
</organism>
<reference evidence="3 4" key="1">
    <citation type="submission" date="2015-07" db="EMBL/GenBank/DDBJ databases">
        <title>The genome of Pseudoloma neurophilia, a relevant intracellular parasite of the zebrafish.</title>
        <authorList>
            <person name="Ndikumana S."/>
            <person name="Pelin A."/>
            <person name="Sanders J."/>
            <person name="Corradi N."/>
        </authorList>
    </citation>
    <scope>NUCLEOTIDE SEQUENCE [LARGE SCALE GENOMIC DNA]</scope>
    <source>
        <strain evidence="3 4">MK1</strain>
    </source>
</reference>
<evidence type="ECO:0000313" key="3">
    <source>
        <dbReference type="EMBL" id="KRH94565.1"/>
    </source>
</evidence>
<evidence type="ECO:0000256" key="2">
    <source>
        <dbReference type="SAM" id="MobiDB-lite"/>
    </source>
</evidence>
<accession>A0A0R0M350</accession>
<keyword evidence="4" id="KW-1185">Reference proteome</keyword>
<feature type="compositionally biased region" description="Low complexity" evidence="2">
    <location>
        <begin position="805"/>
        <end position="822"/>
    </location>
</feature>
<dbReference type="AlphaFoldDB" id="A0A0R0M350"/>